<organism evidence="1 2">
    <name type="scientific">Platanthera guangdongensis</name>
    <dbReference type="NCBI Taxonomy" id="2320717"/>
    <lineage>
        <taxon>Eukaryota</taxon>
        <taxon>Viridiplantae</taxon>
        <taxon>Streptophyta</taxon>
        <taxon>Embryophyta</taxon>
        <taxon>Tracheophyta</taxon>
        <taxon>Spermatophyta</taxon>
        <taxon>Magnoliopsida</taxon>
        <taxon>Liliopsida</taxon>
        <taxon>Asparagales</taxon>
        <taxon>Orchidaceae</taxon>
        <taxon>Orchidoideae</taxon>
        <taxon>Orchideae</taxon>
        <taxon>Orchidinae</taxon>
        <taxon>Platanthera</taxon>
    </lineage>
</organism>
<proteinExistence type="predicted"/>
<comment type="caution">
    <text evidence="1">The sequence shown here is derived from an EMBL/GenBank/DDBJ whole genome shotgun (WGS) entry which is preliminary data.</text>
</comment>
<reference evidence="1 2" key="1">
    <citation type="journal article" date="2022" name="Nat. Plants">
        <title>Genomes of leafy and leafless Platanthera orchids illuminate the evolution of mycoheterotrophy.</title>
        <authorList>
            <person name="Li M.H."/>
            <person name="Liu K.W."/>
            <person name="Li Z."/>
            <person name="Lu H.C."/>
            <person name="Ye Q.L."/>
            <person name="Zhang D."/>
            <person name="Wang J.Y."/>
            <person name="Li Y.F."/>
            <person name="Zhong Z.M."/>
            <person name="Liu X."/>
            <person name="Yu X."/>
            <person name="Liu D.K."/>
            <person name="Tu X.D."/>
            <person name="Liu B."/>
            <person name="Hao Y."/>
            <person name="Liao X.Y."/>
            <person name="Jiang Y.T."/>
            <person name="Sun W.H."/>
            <person name="Chen J."/>
            <person name="Chen Y.Q."/>
            <person name="Ai Y."/>
            <person name="Zhai J.W."/>
            <person name="Wu S.S."/>
            <person name="Zhou Z."/>
            <person name="Hsiao Y.Y."/>
            <person name="Wu W.L."/>
            <person name="Chen Y.Y."/>
            <person name="Lin Y.F."/>
            <person name="Hsu J.L."/>
            <person name="Li C.Y."/>
            <person name="Wang Z.W."/>
            <person name="Zhao X."/>
            <person name="Zhong W.Y."/>
            <person name="Ma X.K."/>
            <person name="Ma L."/>
            <person name="Huang J."/>
            <person name="Chen G.Z."/>
            <person name="Huang M.Z."/>
            <person name="Huang L."/>
            <person name="Peng D.H."/>
            <person name="Luo Y.B."/>
            <person name="Zou S.Q."/>
            <person name="Chen S.P."/>
            <person name="Lan S."/>
            <person name="Tsai W.C."/>
            <person name="Van de Peer Y."/>
            <person name="Liu Z.J."/>
        </authorList>
    </citation>
    <scope>NUCLEOTIDE SEQUENCE [LARGE SCALE GENOMIC DNA]</scope>
    <source>
        <strain evidence="1">Lor288</strain>
    </source>
</reference>
<sequence>MSYCEIWATWHVKRNGVLRSQECDGVRWKGTLWWWDRRSGPYFNGVVLLPQLRANAASLTAPNASKPLH</sequence>
<dbReference type="EMBL" id="JBBWWR010000007">
    <property type="protein sequence ID" value="KAK8963092.1"/>
    <property type="molecule type" value="Genomic_DNA"/>
</dbReference>
<accession>A0ABR2MFY8</accession>
<dbReference type="Proteomes" id="UP001412067">
    <property type="component" value="Unassembled WGS sequence"/>
</dbReference>
<protein>
    <submittedName>
        <fullName evidence="1">Uncharacterized protein</fullName>
    </submittedName>
</protein>
<name>A0ABR2MFY8_9ASPA</name>
<evidence type="ECO:0000313" key="1">
    <source>
        <dbReference type="EMBL" id="KAK8963092.1"/>
    </source>
</evidence>
<evidence type="ECO:0000313" key="2">
    <source>
        <dbReference type="Proteomes" id="UP001412067"/>
    </source>
</evidence>
<keyword evidence="2" id="KW-1185">Reference proteome</keyword>
<gene>
    <name evidence="1" type="ORF">KSP40_PGU009513</name>
</gene>